<accession>A0A836FUR6</accession>
<feature type="domain" description="FAS1" evidence="1">
    <location>
        <begin position="31"/>
        <end position="126"/>
    </location>
</feature>
<feature type="non-terminal residue" evidence="2">
    <location>
        <position position="1"/>
    </location>
</feature>
<dbReference type="InterPro" id="IPR036378">
    <property type="entry name" value="FAS1_dom_sf"/>
</dbReference>
<dbReference type="Pfam" id="PF02469">
    <property type="entry name" value="Fasciclin"/>
    <property type="match status" value="1"/>
</dbReference>
<comment type="caution">
    <text evidence="2">The sequence shown here is derived from an EMBL/GenBank/DDBJ whole genome shotgun (WGS) entry which is preliminary data.</text>
</comment>
<reference evidence="2" key="1">
    <citation type="submission" date="2020-02" db="EMBL/GenBank/DDBJ databases">
        <title>Relaxed selection underlies rapid genomic changes in the transitions from sociality to social parasitism in ants.</title>
        <authorList>
            <person name="Bi X."/>
        </authorList>
    </citation>
    <scope>NUCLEOTIDE SEQUENCE</scope>
    <source>
        <strain evidence="2">BGI-DK2014c</strain>
        <tissue evidence="2">Whole body</tissue>
    </source>
</reference>
<name>A0A836FUR6_9HYME</name>
<dbReference type="InterPro" id="IPR000782">
    <property type="entry name" value="FAS1_domain"/>
</dbReference>
<dbReference type="EMBL" id="JAANIA010000279">
    <property type="protein sequence ID" value="KAG5325203.1"/>
    <property type="molecule type" value="Genomic_DNA"/>
</dbReference>
<dbReference type="AlphaFoldDB" id="A0A836FUR6"/>
<evidence type="ECO:0000313" key="2">
    <source>
        <dbReference type="EMBL" id="KAG5325203.1"/>
    </source>
</evidence>
<feature type="non-terminal residue" evidence="2">
    <location>
        <position position="126"/>
    </location>
</feature>
<sequence>MRECRVTSCPPLPVTEDRYDDNEDKRGVKFLVGIVDRARYCSRLARFYQLLEASQVANTTLTYRHVTVFAPTNRAFQKYNGSTKNLVLYHMFHTNASNIGINGYPNSLKSESILKLYCLVSRSPLD</sequence>
<dbReference type="PROSITE" id="PS50213">
    <property type="entry name" value="FAS1"/>
    <property type="match status" value="1"/>
</dbReference>
<dbReference type="SUPFAM" id="SSF82153">
    <property type="entry name" value="FAS1 domain"/>
    <property type="match status" value="1"/>
</dbReference>
<evidence type="ECO:0000313" key="3">
    <source>
        <dbReference type="Proteomes" id="UP000668214"/>
    </source>
</evidence>
<protein>
    <submittedName>
        <fullName evidence="2">FAS1 protein</fullName>
    </submittedName>
</protein>
<proteinExistence type="predicted"/>
<evidence type="ECO:0000259" key="1">
    <source>
        <dbReference type="PROSITE" id="PS50213"/>
    </source>
</evidence>
<gene>
    <name evidence="2" type="primary">Fas1_1</name>
    <name evidence="2" type="ORF">G6Z78_0007831</name>
</gene>
<organism evidence="2 3">
    <name type="scientific">Pseudoatta argentina</name>
    <dbReference type="NCBI Taxonomy" id="621737"/>
    <lineage>
        <taxon>Eukaryota</taxon>
        <taxon>Metazoa</taxon>
        <taxon>Ecdysozoa</taxon>
        <taxon>Arthropoda</taxon>
        <taxon>Hexapoda</taxon>
        <taxon>Insecta</taxon>
        <taxon>Pterygota</taxon>
        <taxon>Neoptera</taxon>
        <taxon>Endopterygota</taxon>
        <taxon>Hymenoptera</taxon>
        <taxon>Apocrita</taxon>
        <taxon>Aculeata</taxon>
        <taxon>Formicoidea</taxon>
        <taxon>Formicidae</taxon>
        <taxon>Myrmicinae</taxon>
        <taxon>Pseudoatta</taxon>
    </lineage>
</organism>
<dbReference type="Proteomes" id="UP000668214">
    <property type="component" value="Unassembled WGS sequence"/>
</dbReference>
<dbReference type="Gene3D" id="2.30.180.10">
    <property type="entry name" value="FAS1 domain"/>
    <property type="match status" value="1"/>
</dbReference>
<keyword evidence="3" id="KW-1185">Reference proteome</keyword>